<organism evidence="7 8">
    <name type="scientific">Nonomuraea pusilla</name>
    <dbReference type="NCBI Taxonomy" id="46177"/>
    <lineage>
        <taxon>Bacteria</taxon>
        <taxon>Bacillati</taxon>
        <taxon>Actinomycetota</taxon>
        <taxon>Actinomycetes</taxon>
        <taxon>Streptosporangiales</taxon>
        <taxon>Streptosporangiaceae</taxon>
        <taxon>Nonomuraea</taxon>
    </lineage>
</organism>
<dbReference type="InterPro" id="IPR014503">
    <property type="entry name" value="Clavaminate_syn-like"/>
</dbReference>
<dbReference type="SUPFAM" id="SSF51197">
    <property type="entry name" value="Clavaminate synthase-like"/>
    <property type="match status" value="1"/>
</dbReference>
<gene>
    <name evidence="7" type="ORF">SAMN05660976_00704</name>
</gene>
<name>A0A1H7I6A7_9ACTN</name>
<feature type="binding site" evidence="5">
    <location>
        <position position="146"/>
    </location>
    <ligand>
        <name>Fe cation</name>
        <dbReference type="ChEBI" id="CHEBI:24875"/>
    </ligand>
</feature>
<dbReference type="GO" id="GO:0005506">
    <property type="term" value="F:iron ion binding"/>
    <property type="evidence" value="ECO:0007669"/>
    <property type="project" value="InterPro"/>
</dbReference>
<dbReference type="Pfam" id="PF02668">
    <property type="entry name" value="TauD"/>
    <property type="match status" value="1"/>
</dbReference>
<dbReference type="NCBIfam" id="NF041363">
    <property type="entry name" value="GntD_guanitoxin"/>
    <property type="match status" value="1"/>
</dbReference>
<proteinExistence type="inferred from homology"/>
<keyword evidence="4 5" id="KW-0408">Iron</keyword>
<evidence type="ECO:0000256" key="5">
    <source>
        <dbReference type="PIRSR" id="PIRSR019543-2"/>
    </source>
</evidence>
<keyword evidence="3" id="KW-0560">Oxidoreductase</keyword>
<dbReference type="RefSeq" id="WP_091098209.1">
    <property type="nucleotide sequence ID" value="NZ_FOBF01000002.1"/>
</dbReference>
<accession>A0A1H7I6A7</accession>
<dbReference type="STRING" id="46177.SAMN05660976_00704"/>
<evidence type="ECO:0000313" key="8">
    <source>
        <dbReference type="Proteomes" id="UP000198953"/>
    </source>
</evidence>
<evidence type="ECO:0000313" key="7">
    <source>
        <dbReference type="EMBL" id="SEK58069.1"/>
    </source>
</evidence>
<feature type="binding site" evidence="5">
    <location>
        <position position="286"/>
    </location>
    <ligand>
        <name>Fe cation</name>
        <dbReference type="ChEBI" id="CHEBI:24875"/>
    </ligand>
</feature>
<feature type="binding site" evidence="5">
    <location>
        <position position="148"/>
    </location>
    <ligand>
        <name>Fe cation</name>
        <dbReference type="ChEBI" id="CHEBI:24875"/>
    </ligand>
</feature>
<dbReference type="AlphaFoldDB" id="A0A1H7I6A7"/>
<evidence type="ECO:0000259" key="6">
    <source>
        <dbReference type="Pfam" id="PF02668"/>
    </source>
</evidence>
<keyword evidence="8" id="KW-1185">Reference proteome</keyword>
<protein>
    <submittedName>
        <fullName evidence="7">Arginine beta-hydroxylase, Fe(II)/alpha-ketoglutarate-dependent</fullName>
    </submittedName>
</protein>
<evidence type="ECO:0000256" key="4">
    <source>
        <dbReference type="ARBA" id="ARBA00023004"/>
    </source>
</evidence>
<evidence type="ECO:0000256" key="2">
    <source>
        <dbReference type="ARBA" id="ARBA00022723"/>
    </source>
</evidence>
<feature type="domain" description="TauD/TfdA-like" evidence="6">
    <location>
        <begin position="221"/>
        <end position="306"/>
    </location>
</feature>
<dbReference type="GO" id="GO:0016491">
    <property type="term" value="F:oxidoreductase activity"/>
    <property type="evidence" value="ECO:0007669"/>
    <property type="project" value="UniProtKB-KW"/>
</dbReference>
<evidence type="ECO:0000256" key="3">
    <source>
        <dbReference type="ARBA" id="ARBA00023002"/>
    </source>
</evidence>
<dbReference type="EMBL" id="FOBF01000002">
    <property type="protein sequence ID" value="SEK58069.1"/>
    <property type="molecule type" value="Genomic_DNA"/>
</dbReference>
<reference evidence="7 8" key="1">
    <citation type="submission" date="2016-10" db="EMBL/GenBank/DDBJ databases">
        <authorList>
            <person name="de Groot N.N."/>
        </authorList>
    </citation>
    <scope>NUCLEOTIDE SEQUENCE [LARGE SCALE GENOMIC DNA]</scope>
    <source>
        <strain evidence="7 8">DSM 43357</strain>
    </source>
</reference>
<sequence>MGIVRVVDVSAEGAGLRAAIEATAERYTGVEDEDFLRGMPMLAALLPEHLVLALRRLMLEESAPVTVVRGFPVPEDLAPTPLHWRAADPAATLVPDLYLMLLGSVLGEPFGWRTLQEGRLVSSVLPIPGGEQEQTGHSSDVCLEFHGEDAFHDMRCDYLGLLCLRNPDRTPTTVGAVDLSRLPESDAAILSQPRFRLWADDELRRNSATLTGDEAATDWTGERVVRVLFGHPRAPYLRIDPAYMRGSDEPAASALRRLAERLGESLVDVVLEPGDACLIDNYRAVHGRKPFTARYDGTDRWLRRVMVTRDLRKSRALRASAPSRVIL</sequence>
<keyword evidence="2 5" id="KW-0479">Metal-binding</keyword>
<dbReference type="OrthoDB" id="3872700at2"/>
<dbReference type="InterPro" id="IPR003819">
    <property type="entry name" value="TauD/TfdA-like"/>
</dbReference>
<dbReference type="Gene3D" id="3.60.130.10">
    <property type="entry name" value="Clavaminate synthase-like"/>
    <property type="match status" value="1"/>
</dbReference>
<dbReference type="Proteomes" id="UP000198953">
    <property type="component" value="Unassembled WGS sequence"/>
</dbReference>
<comment type="similarity">
    <text evidence="1">Belongs to the clavaminate synthase family.</text>
</comment>
<dbReference type="InterPro" id="IPR042098">
    <property type="entry name" value="TauD-like_sf"/>
</dbReference>
<evidence type="ECO:0000256" key="1">
    <source>
        <dbReference type="ARBA" id="ARBA00008425"/>
    </source>
</evidence>
<dbReference type="PIRSF" id="PIRSF019543">
    <property type="entry name" value="Clavaminate_syn"/>
    <property type="match status" value="1"/>
</dbReference>
<dbReference type="InterPro" id="IPR053447">
    <property type="entry name" value="Alpha-KG_dependent_hydroxylase"/>
</dbReference>